<feature type="transmembrane region" description="Helical" evidence="1">
    <location>
        <begin position="182"/>
        <end position="206"/>
    </location>
</feature>
<accession>A0A1W0X3L0</accession>
<reference evidence="3" key="1">
    <citation type="submission" date="2017-01" db="EMBL/GenBank/DDBJ databases">
        <title>Comparative genomics of anhydrobiosis in the tardigrade Hypsibius dujardini.</title>
        <authorList>
            <person name="Yoshida Y."/>
            <person name="Koutsovoulos G."/>
            <person name="Laetsch D."/>
            <person name="Stevens L."/>
            <person name="Kumar S."/>
            <person name="Horikawa D."/>
            <person name="Ishino K."/>
            <person name="Komine S."/>
            <person name="Tomita M."/>
            <person name="Blaxter M."/>
            <person name="Arakawa K."/>
        </authorList>
    </citation>
    <scope>NUCLEOTIDE SEQUENCE [LARGE SCALE GENOMIC DNA]</scope>
    <source>
        <strain evidence="3">Z151</strain>
    </source>
</reference>
<dbReference type="EMBL" id="MTYJ01000020">
    <property type="protein sequence ID" value="OQV22011.1"/>
    <property type="molecule type" value="Genomic_DNA"/>
</dbReference>
<comment type="caution">
    <text evidence="2">The sequence shown here is derived from an EMBL/GenBank/DDBJ whole genome shotgun (WGS) entry which is preliminary data.</text>
</comment>
<proteinExistence type="predicted"/>
<evidence type="ECO:0000313" key="2">
    <source>
        <dbReference type="EMBL" id="OQV22011.1"/>
    </source>
</evidence>
<dbReference type="Proteomes" id="UP000192578">
    <property type="component" value="Unassembled WGS sequence"/>
</dbReference>
<feature type="transmembrane region" description="Helical" evidence="1">
    <location>
        <begin position="140"/>
        <end position="162"/>
    </location>
</feature>
<feature type="transmembrane region" description="Helical" evidence="1">
    <location>
        <begin position="98"/>
        <end position="119"/>
    </location>
</feature>
<protein>
    <submittedName>
        <fullName evidence="2">Uncharacterized protein</fullName>
    </submittedName>
</protein>
<evidence type="ECO:0000313" key="3">
    <source>
        <dbReference type="Proteomes" id="UP000192578"/>
    </source>
</evidence>
<keyword evidence="3" id="KW-1185">Reference proteome</keyword>
<dbReference type="AlphaFoldDB" id="A0A1W0X3L0"/>
<evidence type="ECO:0000256" key="1">
    <source>
        <dbReference type="SAM" id="Phobius"/>
    </source>
</evidence>
<gene>
    <name evidence="2" type="ORF">BV898_04221</name>
</gene>
<keyword evidence="1" id="KW-0812">Transmembrane</keyword>
<keyword evidence="1" id="KW-1133">Transmembrane helix</keyword>
<feature type="transmembrane region" description="Helical" evidence="1">
    <location>
        <begin position="47"/>
        <end position="74"/>
    </location>
</feature>
<organism evidence="2 3">
    <name type="scientific">Hypsibius exemplaris</name>
    <name type="common">Freshwater tardigrade</name>
    <dbReference type="NCBI Taxonomy" id="2072580"/>
    <lineage>
        <taxon>Eukaryota</taxon>
        <taxon>Metazoa</taxon>
        <taxon>Ecdysozoa</taxon>
        <taxon>Tardigrada</taxon>
        <taxon>Eutardigrada</taxon>
        <taxon>Parachela</taxon>
        <taxon>Hypsibioidea</taxon>
        <taxon>Hypsibiidae</taxon>
        <taxon>Hypsibius</taxon>
    </lineage>
</organism>
<keyword evidence="1" id="KW-0472">Membrane</keyword>
<name>A0A1W0X3L0_HYPEX</name>
<sequence>MPFFGFLSGNDDPNATNNLRIEIGVVAGSAIRSRPNTTRYGMFHFKWVGLCQLAAGGIFIIFTGIFTGVFSALFPGPSLHEDTYDFHTTLLLAHSQVAFWWSVVSACIGIFEEWTQYLAECLMRCLLKSRSQYTYQDLSFDLHYVYLFILTLGVILGIGMAGSDFSLALTAPPPLDRSWETSRALVVATHMLAFTGIQGGAAAYLIKHVIRPGFRVFVVTVARELQEMNVYYGSPDDHDPSACIVADKFSSENHVTPLGSEIILDSSASFSILNVSYL</sequence>